<feature type="binding site" evidence="14">
    <location>
        <position position="26"/>
    </location>
    <ligand>
        <name>substrate</name>
    </ligand>
</feature>
<comment type="cofactor">
    <cofactor evidence="18">
        <name>Mg(2+)</name>
        <dbReference type="ChEBI" id="CHEBI:18420"/>
    </cofactor>
    <cofactor evidence="18">
        <name>Ca(2+)</name>
        <dbReference type="ChEBI" id="CHEBI:29108"/>
    </cofactor>
    <cofactor evidence="18">
        <name>Mn(2+)</name>
        <dbReference type="ChEBI" id="CHEBI:29035"/>
    </cofactor>
    <cofactor evidence="18">
        <name>Co(2+)</name>
        <dbReference type="ChEBI" id="CHEBI:48828"/>
    </cofactor>
    <text evidence="18">Binds 1 Mg(2+) ion per subunit. Can also utilize other divalent metal cations, such as Ca(2+), Mn(2+) and Co(2+).</text>
</comment>
<comment type="cofactor">
    <cofactor evidence="2">
        <name>Co(2+)</name>
        <dbReference type="ChEBI" id="CHEBI:48828"/>
    </cofactor>
</comment>
<evidence type="ECO:0000256" key="7">
    <source>
        <dbReference type="ARBA" id="ARBA00022723"/>
    </source>
</evidence>
<dbReference type="InterPro" id="IPR005478">
    <property type="entry name" value="Transketolase_bac-like"/>
</dbReference>
<feature type="site" description="Important for catalytic activity" evidence="17">
    <location>
        <position position="261"/>
    </location>
</feature>
<evidence type="ECO:0000256" key="3">
    <source>
        <dbReference type="ARBA" id="ARBA00007131"/>
    </source>
</evidence>
<dbReference type="SMART" id="SM00861">
    <property type="entry name" value="Transket_pyr"/>
    <property type="match status" value="1"/>
</dbReference>
<feature type="binding site" evidence="14">
    <location>
        <position position="261"/>
    </location>
    <ligand>
        <name>substrate</name>
    </ligand>
</feature>
<evidence type="ECO:0000256" key="13">
    <source>
        <dbReference type="PIRSR" id="PIRSR605478-1"/>
    </source>
</evidence>
<keyword evidence="8 18" id="KW-0106">Calcium</keyword>
<comment type="similarity">
    <text evidence="3 18">Belongs to the transketolase family.</text>
</comment>
<dbReference type="PANTHER" id="PTHR43522">
    <property type="entry name" value="TRANSKETOLASE"/>
    <property type="match status" value="1"/>
</dbReference>
<dbReference type="GO" id="GO:0046872">
    <property type="term" value="F:metal ion binding"/>
    <property type="evidence" value="ECO:0007669"/>
    <property type="project" value="UniProtKB-KW"/>
</dbReference>
<comment type="cofactor">
    <cofactor evidence="15">
        <name>thiamine diphosphate</name>
        <dbReference type="ChEBI" id="CHEBI:58937"/>
    </cofactor>
    <text evidence="15">Binds 1 thiamine pyrophosphate per subunit. During the reaction, the substrate forms a covalent intermediate with the cofactor.</text>
</comment>
<dbReference type="InterPro" id="IPR009014">
    <property type="entry name" value="Transketo_C/PFOR_II"/>
</dbReference>
<gene>
    <name evidence="20" type="ORF">DFP80_102312</name>
</gene>
<dbReference type="PANTHER" id="PTHR43522:SF2">
    <property type="entry name" value="TRANSKETOLASE 1-RELATED"/>
    <property type="match status" value="1"/>
</dbReference>
<dbReference type="CDD" id="cd07033">
    <property type="entry name" value="TPP_PYR_DXS_TK_like"/>
    <property type="match status" value="1"/>
</dbReference>
<comment type="catalytic activity">
    <reaction evidence="11 18">
        <text>D-sedoheptulose 7-phosphate + D-glyceraldehyde 3-phosphate = aldehydo-D-ribose 5-phosphate + D-xylulose 5-phosphate</text>
        <dbReference type="Rhea" id="RHEA:10508"/>
        <dbReference type="ChEBI" id="CHEBI:57483"/>
        <dbReference type="ChEBI" id="CHEBI:57737"/>
        <dbReference type="ChEBI" id="CHEBI:58273"/>
        <dbReference type="ChEBI" id="CHEBI:59776"/>
        <dbReference type="EC" id="2.2.1.1"/>
    </reaction>
</comment>
<evidence type="ECO:0000256" key="4">
    <source>
        <dbReference type="ARBA" id="ARBA00011738"/>
    </source>
</evidence>
<keyword evidence="10 15" id="KW-0786">Thiamine pyrophosphate</keyword>
<dbReference type="AlphaFoldDB" id="A0A366JG83"/>
<feature type="binding site" evidence="14">
    <location>
        <position position="359"/>
    </location>
    <ligand>
        <name>substrate</name>
    </ligand>
</feature>
<dbReference type="NCBIfam" id="TIGR00232">
    <property type="entry name" value="tktlase_bact"/>
    <property type="match status" value="1"/>
</dbReference>
<feature type="active site" description="Proton donor" evidence="13">
    <location>
        <position position="412"/>
    </location>
</feature>
<feature type="binding site" evidence="16">
    <location>
        <position position="155"/>
    </location>
    <ligand>
        <name>Mg(2+)</name>
        <dbReference type="ChEBI" id="CHEBI:18420"/>
    </ligand>
</feature>
<evidence type="ECO:0000256" key="8">
    <source>
        <dbReference type="ARBA" id="ARBA00022837"/>
    </source>
</evidence>
<keyword evidence="6 18" id="KW-0808">Transferase</keyword>
<evidence type="ECO:0000256" key="2">
    <source>
        <dbReference type="ARBA" id="ARBA00001941"/>
    </source>
</evidence>
<dbReference type="Pfam" id="PF22613">
    <property type="entry name" value="Transketolase_C_1"/>
    <property type="match status" value="1"/>
</dbReference>
<dbReference type="GO" id="GO:0005829">
    <property type="term" value="C:cytosol"/>
    <property type="evidence" value="ECO:0007669"/>
    <property type="project" value="TreeGrafter"/>
</dbReference>
<proteinExistence type="inferred from homology"/>
<evidence type="ECO:0000256" key="12">
    <source>
        <dbReference type="NCBIfam" id="TIGR00232"/>
    </source>
</evidence>
<accession>A0A366JG83</accession>
<keyword evidence="9 16" id="KW-0460">Magnesium</keyword>
<protein>
    <recommendedName>
        <fullName evidence="5 12">Transketolase</fullName>
        <ecNumber evidence="5 12">2.2.1.1</ecNumber>
    </recommendedName>
</protein>
<evidence type="ECO:0000256" key="14">
    <source>
        <dbReference type="PIRSR" id="PIRSR605478-2"/>
    </source>
</evidence>
<evidence type="ECO:0000256" key="1">
    <source>
        <dbReference type="ARBA" id="ARBA00001913"/>
    </source>
</evidence>
<feature type="binding site" evidence="15">
    <location>
        <position position="438"/>
    </location>
    <ligand>
        <name>thiamine diphosphate</name>
        <dbReference type="ChEBI" id="CHEBI:58937"/>
    </ligand>
</feature>
<feature type="binding site" evidence="14">
    <location>
        <position position="462"/>
    </location>
    <ligand>
        <name>substrate</name>
    </ligand>
</feature>
<dbReference type="EMBL" id="QNSE01000002">
    <property type="protein sequence ID" value="RBP85315.1"/>
    <property type="molecule type" value="Genomic_DNA"/>
</dbReference>
<organism evidence="20 21">
    <name type="scientific">Marinomonas rhizomae</name>
    <dbReference type="NCBI Taxonomy" id="491948"/>
    <lineage>
        <taxon>Bacteria</taxon>
        <taxon>Pseudomonadati</taxon>
        <taxon>Pseudomonadota</taxon>
        <taxon>Gammaproteobacteria</taxon>
        <taxon>Oceanospirillales</taxon>
        <taxon>Oceanospirillaceae</taxon>
        <taxon>Marinomonas</taxon>
    </lineage>
</organism>
<evidence type="ECO:0000256" key="6">
    <source>
        <dbReference type="ARBA" id="ARBA00022679"/>
    </source>
</evidence>
<dbReference type="Gene3D" id="3.40.50.920">
    <property type="match status" value="1"/>
</dbReference>
<dbReference type="FunFam" id="3.40.50.970:FF:000004">
    <property type="entry name" value="Transketolase"/>
    <property type="match status" value="1"/>
</dbReference>
<dbReference type="GO" id="GO:0004802">
    <property type="term" value="F:transketolase activity"/>
    <property type="evidence" value="ECO:0007669"/>
    <property type="project" value="UniProtKB-UniRule"/>
</dbReference>
<feature type="binding site" evidence="14">
    <location>
        <position position="386"/>
    </location>
    <ligand>
        <name>substrate</name>
    </ligand>
</feature>
<evidence type="ECO:0000256" key="5">
    <source>
        <dbReference type="ARBA" id="ARBA00013152"/>
    </source>
</evidence>
<dbReference type="Pfam" id="PF02779">
    <property type="entry name" value="Transket_pyr"/>
    <property type="match status" value="1"/>
</dbReference>
<dbReference type="Pfam" id="PF00456">
    <property type="entry name" value="Transketolase_N"/>
    <property type="match status" value="1"/>
</dbReference>
<feature type="binding site" evidence="16">
    <location>
        <position position="185"/>
    </location>
    <ligand>
        <name>Mg(2+)</name>
        <dbReference type="ChEBI" id="CHEBI:18420"/>
    </ligand>
</feature>
<evidence type="ECO:0000313" key="21">
    <source>
        <dbReference type="Proteomes" id="UP000252792"/>
    </source>
</evidence>
<evidence type="ECO:0000256" key="18">
    <source>
        <dbReference type="RuleBase" id="RU004996"/>
    </source>
</evidence>
<sequence length="666" mass="71635">MPSRKQLANAIRALSMDAVQKANSGHPGAPMGMADIAEVLWNDFLKHNPNNSKWVDRDRFVLSNGHGSMLIYSLLHLSGYKLPIEELKQFRQLHSKTPGHPEYGYTDGVETTTGPLGAGISNAVGMAIAEKTLAAQFNREGHTIVDHNTYCFLGDGCLMEGISHEASSLAGTLGLGKLVAFWDDNGISIDGHVEGWFTDNTPQRFESYGWHVIADVDGHDPEAIKAAIEAAKAETTKPTLICCKTIIGFGSPNKSGSHDCHGAPLGDAEIAAAREFLGWSYAPFEVPADVYSGWDAKEAGTVRETQWNEQFEAYKAAYPELAAEFERRVIKGELPADFEAKTQAFIQECQDKGESIASRKASQNTIGFFGAMLPELLGGSADLAGSNLTLWSGSKGIQDDPAGNYVYYGVREFGMSGIMNGASLHGGFINYGATFMMFMEYARNAVRMSALMGIQNVFVYTHDSIGQGEDGPTHQPVEQLANLRMTPNMSVWRPCDAAETAVAWKAGIERRDGPTSLVFSRQGLPAQARNAEQLANVAKGGYVLKDCAGTADLILIATGSEVGLAMDSAEALTAKGKKVRVVSMPSTSVFDAQDAAYKESVLPSSVTKRVAIEAAHADYWYKYVGFEGAMVGMTTFGESAPGGDLLKYFGFTVDNVVATAEKTLAA</sequence>
<reference evidence="20 21" key="1">
    <citation type="submission" date="2018-06" db="EMBL/GenBank/DDBJ databases">
        <title>Genomic Encyclopedia of Type Strains, Phase III (KMG-III): the genomes of soil and plant-associated and newly described type strains.</title>
        <authorList>
            <person name="Whitman W."/>
        </authorList>
    </citation>
    <scope>NUCLEOTIDE SEQUENCE [LARGE SCALE GENOMIC DNA]</scope>
    <source>
        <strain evidence="20 21">CECT 7377</strain>
    </source>
</reference>
<comment type="caution">
    <text evidence="20">The sequence shown here is derived from an EMBL/GenBank/DDBJ whole genome shotgun (WGS) entry which is preliminary data.</text>
</comment>
<feature type="domain" description="Transketolase-like pyrimidine-binding" evidence="19">
    <location>
        <begin position="356"/>
        <end position="526"/>
    </location>
</feature>
<dbReference type="Gene3D" id="3.40.50.970">
    <property type="match status" value="2"/>
</dbReference>
<dbReference type="InterPro" id="IPR033247">
    <property type="entry name" value="Transketolase_fam"/>
</dbReference>
<feature type="binding site" evidence="14">
    <location>
        <position position="474"/>
    </location>
    <ligand>
        <name>substrate</name>
    </ligand>
</feature>
<dbReference type="InterPro" id="IPR005475">
    <property type="entry name" value="Transketolase-like_Pyr-bd"/>
</dbReference>
<dbReference type="PROSITE" id="PS00801">
    <property type="entry name" value="TRANSKETOLASE_1"/>
    <property type="match status" value="1"/>
</dbReference>
<dbReference type="InterPro" id="IPR055152">
    <property type="entry name" value="Transketolase-like_C_2"/>
</dbReference>
<feature type="binding site" evidence="15">
    <location>
        <position position="185"/>
    </location>
    <ligand>
        <name>thiamine diphosphate</name>
        <dbReference type="ChEBI" id="CHEBI:58937"/>
    </ligand>
</feature>
<dbReference type="CDD" id="cd02012">
    <property type="entry name" value="TPP_TK"/>
    <property type="match status" value="1"/>
</dbReference>
<comment type="cofactor">
    <cofactor evidence="16">
        <name>Mg(2+)</name>
        <dbReference type="ChEBI" id="CHEBI:18420"/>
    </cofactor>
    <text evidence="16">Binds 1 Mg(2+) ion per subunit. Can also utilize other divalent metal cations, such as Ca(2+), Mn(2+) and Co(2+).</text>
</comment>
<feature type="binding site" evidence="16">
    <location>
        <position position="187"/>
    </location>
    <ligand>
        <name>Mg(2+)</name>
        <dbReference type="ChEBI" id="CHEBI:18420"/>
    </ligand>
</feature>
<dbReference type="InterPro" id="IPR049557">
    <property type="entry name" value="Transketolase_CS"/>
</dbReference>
<dbReference type="InterPro" id="IPR005474">
    <property type="entry name" value="Transketolase_N"/>
</dbReference>
<evidence type="ECO:0000256" key="9">
    <source>
        <dbReference type="ARBA" id="ARBA00022842"/>
    </source>
</evidence>
<feature type="binding site" evidence="15">
    <location>
        <position position="156"/>
    </location>
    <ligand>
        <name>thiamine diphosphate</name>
        <dbReference type="ChEBI" id="CHEBI:58937"/>
    </ligand>
</feature>
<dbReference type="GO" id="GO:0009052">
    <property type="term" value="P:pentose-phosphate shunt, non-oxidative branch"/>
    <property type="evidence" value="ECO:0007669"/>
    <property type="project" value="UniProtKB-ARBA"/>
</dbReference>
<keyword evidence="7 16" id="KW-0479">Metal-binding</keyword>
<dbReference type="EC" id="2.2.1.1" evidence="5 12"/>
<dbReference type="PROSITE" id="PS00802">
    <property type="entry name" value="TRANSKETOLASE_2"/>
    <property type="match status" value="1"/>
</dbReference>
<comment type="cofactor">
    <cofactor evidence="1">
        <name>Ca(2+)</name>
        <dbReference type="ChEBI" id="CHEBI:29108"/>
    </cofactor>
</comment>
<name>A0A366JG83_9GAMM</name>
<evidence type="ECO:0000259" key="19">
    <source>
        <dbReference type="SMART" id="SM00861"/>
    </source>
</evidence>
<evidence type="ECO:0000256" key="15">
    <source>
        <dbReference type="PIRSR" id="PIRSR605478-3"/>
    </source>
</evidence>
<comment type="subunit">
    <text evidence="4 18">Homodimer.</text>
</comment>
<evidence type="ECO:0000256" key="17">
    <source>
        <dbReference type="PIRSR" id="PIRSR605478-5"/>
    </source>
</evidence>
<evidence type="ECO:0000313" key="20">
    <source>
        <dbReference type="EMBL" id="RBP85315.1"/>
    </source>
</evidence>
<keyword evidence="21" id="KW-1185">Reference proteome</keyword>
<feature type="binding site" evidence="14">
    <location>
        <position position="470"/>
    </location>
    <ligand>
        <name>substrate</name>
    </ligand>
</feature>
<dbReference type="FunFam" id="3.40.50.920:FF:000003">
    <property type="entry name" value="Transketolase"/>
    <property type="match status" value="1"/>
</dbReference>
<dbReference type="OrthoDB" id="8732661at2"/>
<evidence type="ECO:0000256" key="16">
    <source>
        <dbReference type="PIRSR" id="PIRSR605478-4"/>
    </source>
</evidence>
<dbReference type="InterPro" id="IPR029061">
    <property type="entry name" value="THDP-binding"/>
</dbReference>
<feature type="binding site" evidence="15">
    <location>
        <position position="66"/>
    </location>
    <ligand>
        <name>thiamine diphosphate</name>
        <dbReference type="ChEBI" id="CHEBI:58937"/>
    </ligand>
</feature>
<dbReference type="SUPFAM" id="SSF52922">
    <property type="entry name" value="TK C-terminal domain-like"/>
    <property type="match status" value="1"/>
</dbReference>
<feature type="binding site" evidence="14">
    <location>
        <position position="521"/>
    </location>
    <ligand>
        <name>substrate</name>
    </ligand>
</feature>
<feature type="site" description="Important for catalytic activity" evidence="17">
    <location>
        <position position="26"/>
    </location>
</feature>
<dbReference type="SUPFAM" id="SSF52518">
    <property type="entry name" value="Thiamin diphosphate-binding fold (THDP-binding)"/>
    <property type="match status" value="2"/>
</dbReference>
<dbReference type="Proteomes" id="UP000252792">
    <property type="component" value="Unassembled WGS sequence"/>
</dbReference>
<evidence type="ECO:0000256" key="11">
    <source>
        <dbReference type="ARBA" id="ARBA00049473"/>
    </source>
</evidence>
<dbReference type="InterPro" id="IPR020826">
    <property type="entry name" value="Transketolase_BS"/>
</dbReference>
<comment type="function">
    <text evidence="18">Catalyzes the transfer of a two-carbon ketol group from a ketose donor to an aldose acceptor, via a covalent intermediate with the cofactor thiamine pyrophosphate.</text>
</comment>
<feature type="binding site" evidence="15">
    <location>
        <position position="261"/>
    </location>
    <ligand>
        <name>thiamine diphosphate</name>
        <dbReference type="ChEBI" id="CHEBI:58937"/>
    </ligand>
</feature>
<dbReference type="FunFam" id="3.40.50.970:FF:000003">
    <property type="entry name" value="Transketolase"/>
    <property type="match status" value="1"/>
</dbReference>
<evidence type="ECO:0000256" key="10">
    <source>
        <dbReference type="ARBA" id="ARBA00023052"/>
    </source>
</evidence>
<feature type="binding site" evidence="15">
    <location>
        <begin position="114"/>
        <end position="116"/>
    </location>
    <ligand>
        <name>thiamine diphosphate</name>
        <dbReference type="ChEBI" id="CHEBI:58937"/>
    </ligand>
</feature>
<dbReference type="RefSeq" id="WP_113915421.1">
    <property type="nucleotide sequence ID" value="NZ_QNSE01000002.1"/>
</dbReference>